<evidence type="ECO:0000256" key="2">
    <source>
        <dbReference type="SAM" id="Phobius"/>
    </source>
</evidence>
<dbReference type="AlphaFoldDB" id="A0A1T4W5V2"/>
<keyword evidence="4" id="KW-1185">Reference proteome</keyword>
<evidence type="ECO:0000313" key="4">
    <source>
        <dbReference type="Proteomes" id="UP000190460"/>
    </source>
</evidence>
<feature type="region of interest" description="Disordered" evidence="1">
    <location>
        <begin position="340"/>
        <end position="365"/>
    </location>
</feature>
<evidence type="ECO:0000256" key="1">
    <source>
        <dbReference type="SAM" id="MobiDB-lite"/>
    </source>
</evidence>
<feature type="transmembrane region" description="Helical" evidence="2">
    <location>
        <begin position="243"/>
        <end position="263"/>
    </location>
</feature>
<name>A0A1T4W5V2_9GAMM</name>
<dbReference type="Proteomes" id="UP000190460">
    <property type="component" value="Unassembled WGS sequence"/>
</dbReference>
<proteinExistence type="predicted"/>
<accession>A0A1T4W5V2</accession>
<keyword evidence="2" id="KW-0812">Transmembrane</keyword>
<sequence>MNTNAYRLGQLIVLEQNKIADAKAGIAYVKLALSFAFITTWILYFIFAFSFYVADLWGISTWLTENTSELVAFALFLTMALLMAQTLSMIKHAFYHHKAAFKYGLFAVLLICSLGVFMELFNSSSQQQTIAHQSAEKSKTFDSVANTQISIDRGANSSNRIAYLSGELAKAREYLNGCKKTCKTYQVKVADLTAQIEALQAGQAQANEIASLASTNAIKAKTEAMSALKEDAHKPIFKFIRDALGVGISTAVVIIACLVSIGFEYSHALLSRMLGEKLSYLESLQNGLVKLKTDYLQAAGTEYGSSELIDAPELPVSSFKYQQAAPFVSGFVSFKNAPKSRAQGSAKSSDPLPTPKEQQLPFPDFGGFKARRDTWATPELETEATTSNHQLGVHEEKPQQPPARGSMGLYDDWVQAVKIGECKPSVDPTWSWIQKRISNKETGERTPDRTRISAMQKAFFSRAMKEGLMIENPNYRNGGKKYLWTA</sequence>
<feature type="transmembrane region" description="Helical" evidence="2">
    <location>
        <begin position="27"/>
        <end position="50"/>
    </location>
</feature>
<gene>
    <name evidence="3" type="ORF">SAMN02745130_01067</name>
</gene>
<feature type="region of interest" description="Disordered" evidence="1">
    <location>
        <begin position="381"/>
        <end position="404"/>
    </location>
</feature>
<keyword evidence="2" id="KW-1133">Transmembrane helix</keyword>
<dbReference type="EMBL" id="FUYB01000003">
    <property type="protein sequence ID" value="SKA72428.1"/>
    <property type="molecule type" value="Genomic_DNA"/>
</dbReference>
<evidence type="ECO:0000313" key="3">
    <source>
        <dbReference type="EMBL" id="SKA72428.1"/>
    </source>
</evidence>
<feature type="transmembrane region" description="Helical" evidence="2">
    <location>
        <begin position="100"/>
        <end position="121"/>
    </location>
</feature>
<organism evidence="3 4">
    <name type="scientific">Thiothrix eikelboomii</name>
    <dbReference type="NCBI Taxonomy" id="92487"/>
    <lineage>
        <taxon>Bacteria</taxon>
        <taxon>Pseudomonadati</taxon>
        <taxon>Pseudomonadota</taxon>
        <taxon>Gammaproteobacteria</taxon>
        <taxon>Thiotrichales</taxon>
        <taxon>Thiotrichaceae</taxon>
        <taxon>Thiothrix</taxon>
    </lineage>
</organism>
<keyword evidence="2" id="KW-0472">Membrane</keyword>
<dbReference type="STRING" id="92487.SAMN02745130_01067"/>
<dbReference type="RefSeq" id="WP_078921546.1">
    <property type="nucleotide sequence ID" value="NZ_FUYB01000003.1"/>
</dbReference>
<dbReference type="OrthoDB" id="5627244at2"/>
<protein>
    <submittedName>
        <fullName evidence="3">Uncharacterized protein</fullName>
    </submittedName>
</protein>
<reference evidence="3 4" key="1">
    <citation type="submission" date="2017-02" db="EMBL/GenBank/DDBJ databases">
        <authorList>
            <person name="Peterson S.W."/>
        </authorList>
    </citation>
    <scope>NUCLEOTIDE SEQUENCE [LARGE SCALE GENOMIC DNA]</scope>
    <source>
        <strain evidence="3 4">ATCC 49788</strain>
    </source>
</reference>
<feature type="transmembrane region" description="Helical" evidence="2">
    <location>
        <begin position="70"/>
        <end position="88"/>
    </location>
</feature>